<dbReference type="Gene3D" id="2.170.130.10">
    <property type="entry name" value="TonB-dependent receptor, plug domain"/>
    <property type="match status" value="1"/>
</dbReference>
<dbReference type="InterPro" id="IPR010104">
    <property type="entry name" value="TonB_rcpt_bac"/>
</dbReference>
<evidence type="ECO:0000256" key="6">
    <source>
        <dbReference type="ARBA" id="ARBA00023237"/>
    </source>
</evidence>
<dbReference type="CDD" id="cd01347">
    <property type="entry name" value="ligand_gated_channel"/>
    <property type="match status" value="1"/>
</dbReference>
<dbReference type="SUPFAM" id="SSF56935">
    <property type="entry name" value="Porins"/>
    <property type="match status" value="1"/>
</dbReference>
<feature type="domain" description="TonB-dependent receptor plug" evidence="9">
    <location>
        <begin position="68"/>
        <end position="171"/>
    </location>
</feature>
<evidence type="ECO:0000256" key="5">
    <source>
        <dbReference type="ARBA" id="ARBA00023136"/>
    </source>
</evidence>
<evidence type="ECO:0000256" key="1">
    <source>
        <dbReference type="ARBA" id="ARBA00004571"/>
    </source>
</evidence>
<dbReference type="RefSeq" id="WP_052242088.1">
    <property type="nucleotide sequence ID" value="NZ_JRVC01000004.1"/>
</dbReference>
<keyword evidence="4 7" id="KW-0812">Transmembrane</keyword>
<dbReference type="InterPro" id="IPR037066">
    <property type="entry name" value="Plug_dom_sf"/>
</dbReference>
<dbReference type="AlphaFoldDB" id="A0A0B8ZQD9"/>
<evidence type="ECO:0000256" key="7">
    <source>
        <dbReference type="PROSITE-ProRule" id="PRU01360"/>
    </source>
</evidence>
<keyword evidence="6 7" id="KW-0998">Cell outer membrane</keyword>
<comment type="subcellular location">
    <subcellularLocation>
        <location evidence="1 7">Cell outer membrane</location>
        <topology evidence="1 7">Multi-pass membrane protein</topology>
    </subcellularLocation>
</comment>
<reference evidence="10 11" key="1">
    <citation type="submission" date="2014-10" db="EMBL/GenBank/DDBJ databases">
        <title>Draft genome sequence of Novosphingobium subterraneum DSM 12447.</title>
        <authorList>
            <person name="Gan H.M."/>
            <person name="Gan H.Y."/>
            <person name="Savka M.A."/>
        </authorList>
    </citation>
    <scope>NUCLEOTIDE SEQUENCE [LARGE SCALE GENOMIC DNA]</scope>
    <source>
        <strain evidence="10 11">DSM 12447</strain>
    </source>
</reference>
<comment type="caution">
    <text evidence="10">The sequence shown here is derived from an EMBL/GenBank/DDBJ whole genome shotgun (WGS) entry which is preliminary data.</text>
</comment>
<evidence type="ECO:0000259" key="9">
    <source>
        <dbReference type="Pfam" id="PF07715"/>
    </source>
</evidence>
<dbReference type="PANTHER" id="PTHR40980">
    <property type="entry name" value="PLUG DOMAIN-CONTAINING PROTEIN"/>
    <property type="match status" value="1"/>
</dbReference>
<evidence type="ECO:0000256" key="2">
    <source>
        <dbReference type="ARBA" id="ARBA00022448"/>
    </source>
</evidence>
<dbReference type="InterPro" id="IPR012910">
    <property type="entry name" value="Plug_dom"/>
</dbReference>
<feature type="signal peptide" evidence="8">
    <location>
        <begin position="1"/>
        <end position="28"/>
    </location>
</feature>
<dbReference type="Pfam" id="PF07715">
    <property type="entry name" value="Plug"/>
    <property type="match status" value="1"/>
</dbReference>
<dbReference type="InterPro" id="IPR036942">
    <property type="entry name" value="Beta-barrel_TonB_sf"/>
</dbReference>
<dbReference type="InterPro" id="IPR039426">
    <property type="entry name" value="TonB-dep_rcpt-like"/>
</dbReference>
<evidence type="ECO:0000256" key="3">
    <source>
        <dbReference type="ARBA" id="ARBA00022452"/>
    </source>
</evidence>
<keyword evidence="5 7" id="KW-0472">Membrane</keyword>
<keyword evidence="11" id="KW-1185">Reference proteome</keyword>
<sequence>MAIRTLSAAAGVSLAAMTVALVATPAMAQDATPAQDQAQATDAAPEAQEQAIVVTGFRAALATAVNVKKTSPVIVESVSAEDIGRLPDASIGESIARLPGLTTQRLFGRANSIAIRGSSADLSSTTLNGRPQTSTGEQRNVEFDQFPSEIVSRVDVYKTPQANLVHQGLVGTVDIKTIRPLEFGKGLLSFGGRGTYADLGKVNKDSNEFGYRATATYVGQFMEDRLGVALSAAYTDEPYQAQEFEAWGYADGPNNTKIIGGMKPFGVSTQLKRLGIQGTVQFKPVDELTLTVDGFYGNFKDKQIKRGIEFPLAWSGAQLSPTGIETNGNLITKGTFSGVEAVVNNHGYERNSDIFSGGFNAAWAGEDGWSASFDFGYSKTDRNELTLETNAGTGPGAGVGATDTLTFVSGPTGTSFTSHVLDYGNYNTIVLTDPLGWGGGAPNGSQEGYYNDRIIDDEIKSFQVEVGKELEDSFLSKLTVGTAYVDRTKAKTPVEYFLNLAGGAKSLVVPEKYRTGATDLGFIGAGPVIGYDPFALLEDGVYVKTLNASKDVPAKAYSVTERVMSIYFKGDLKATLGDVEMDGNIGVLAQNTEQKSRGFVNLAAASLVPVTRGARYWDILPSLNLNFRIPGDWVVRFAAAREIQRPRFEDMKVSLDYSYNVNSGVITGNGGNPQLRPYRAWAADLNIEKYFGRKGYVGLQMFYKKLDNYIYKDVVPYDYTGLPIVAPVPITNFVGTINTAVNGSGGKLYGVELAGTLPFEVITPALEGFGFTGGLGYTKTSIKPGPNANSMDLPDYSRWVASGTLFFEKAGFNARVSARHRSSFQGIFVGFGGERELRRALKETIVDAQIGYDFQESSPLNGLSLFVQGQNLTDEPFVSVDNGAPLQIRNYQTYGRRFMAGFNYKF</sequence>
<protein>
    <submittedName>
        <fullName evidence="10">TonB-dependent receptor</fullName>
    </submittedName>
</protein>
<dbReference type="Proteomes" id="UP000031338">
    <property type="component" value="Unassembled WGS sequence"/>
</dbReference>
<evidence type="ECO:0000256" key="4">
    <source>
        <dbReference type="ARBA" id="ARBA00022692"/>
    </source>
</evidence>
<keyword evidence="3 7" id="KW-1134">Transmembrane beta strand</keyword>
<dbReference type="STRING" id="48936.NJ75_01076"/>
<gene>
    <name evidence="10" type="ORF">NJ75_01076</name>
</gene>
<feature type="chain" id="PRO_5002140944" evidence="8">
    <location>
        <begin position="29"/>
        <end position="906"/>
    </location>
</feature>
<proteinExistence type="inferred from homology"/>
<keyword evidence="8" id="KW-0732">Signal</keyword>
<dbReference type="PANTHER" id="PTHR40980:SF3">
    <property type="entry name" value="TONB-DEPENDENT RECEPTOR-LIKE BETA-BARREL DOMAIN-CONTAINING PROTEIN"/>
    <property type="match status" value="1"/>
</dbReference>
<evidence type="ECO:0000256" key="8">
    <source>
        <dbReference type="SAM" id="SignalP"/>
    </source>
</evidence>
<evidence type="ECO:0000313" key="11">
    <source>
        <dbReference type="Proteomes" id="UP000031338"/>
    </source>
</evidence>
<dbReference type="EMBL" id="JRVC01000004">
    <property type="protein sequence ID" value="KHS48409.1"/>
    <property type="molecule type" value="Genomic_DNA"/>
</dbReference>
<keyword evidence="10" id="KW-0675">Receptor</keyword>
<dbReference type="GO" id="GO:0009279">
    <property type="term" value="C:cell outer membrane"/>
    <property type="evidence" value="ECO:0007669"/>
    <property type="project" value="UniProtKB-SubCell"/>
</dbReference>
<evidence type="ECO:0000313" key="10">
    <source>
        <dbReference type="EMBL" id="KHS48409.1"/>
    </source>
</evidence>
<dbReference type="PROSITE" id="PS52016">
    <property type="entry name" value="TONB_DEPENDENT_REC_3"/>
    <property type="match status" value="1"/>
</dbReference>
<accession>A0A0B8ZQD9</accession>
<keyword evidence="2 7" id="KW-0813">Transport</keyword>
<organism evidence="10 11">
    <name type="scientific">Novosphingobium subterraneum</name>
    <dbReference type="NCBI Taxonomy" id="48936"/>
    <lineage>
        <taxon>Bacteria</taxon>
        <taxon>Pseudomonadati</taxon>
        <taxon>Pseudomonadota</taxon>
        <taxon>Alphaproteobacteria</taxon>
        <taxon>Sphingomonadales</taxon>
        <taxon>Sphingomonadaceae</taxon>
        <taxon>Novosphingobium</taxon>
    </lineage>
</organism>
<dbReference type="PATRIC" id="fig|48936.3.peg.1089"/>
<comment type="similarity">
    <text evidence="7">Belongs to the TonB-dependent receptor family.</text>
</comment>
<name>A0A0B8ZQD9_9SPHN</name>
<dbReference type="Gene3D" id="2.40.170.20">
    <property type="entry name" value="TonB-dependent receptor, beta-barrel domain"/>
    <property type="match status" value="1"/>
</dbReference>
<dbReference type="NCBIfam" id="TIGR01782">
    <property type="entry name" value="TonB-Xanth-Caul"/>
    <property type="match status" value="1"/>
</dbReference>